<dbReference type="STRING" id="1795632.TH606_10055"/>
<evidence type="ECO:0000313" key="4">
    <source>
        <dbReference type="Proteomes" id="UP000076964"/>
    </source>
</evidence>
<comment type="similarity">
    <text evidence="1">Belongs to the universal stress protein A family.</text>
</comment>
<feature type="domain" description="UspA" evidence="2">
    <location>
        <begin position="163"/>
        <end position="299"/>
    </location>
</feature>
<accession>A0A177E5U8</accession>
<dbReference type="Gene3D" id="3.40.50.620">
    <property type="entry name" value="HUPs"/>
    <property type="match status" value="2"/>
</dbReference>
<keyword evidence="4" id="KW-1185">Reference proteome</keyword>
<dbReference type="AlphaFoldDB" id="A0A177E5U8"/>
<evidence type="ECO:0000313" key="3">
    <source>
        <dbReference type="EMBL" id="OAG26861.1"/>
    </source>
</evidence>
<sequence length="309" mass="34793">MNRHILLTTDGSAYSQKAVSYLATLFKEAKDFEITVFCVAPAPPSYLLGPVPGLNELERQEKLEKIQAENVAWANNCVNQTKEALIREGFSEKQVHTKITIQRRDLARTILREAYDGKYDAVVAGRRGLGRLSSWWVGSVTQKLVEYGRNVPVWIIDGQNWNKRFLVPVDLGETGLKIIDHLGFILAGNPQVEIELLHVIPSLIPGEESRYLAKLESYLLKKEQKEAQEFFQEVQKILKKTFDVLQVKVKIKKSPRGVAAEIIKEAQKGNFGTVVMGRRGRGGFKELLLGSTSSKILYNLTDKSLWIVG</sequence>
<dbReference type="RefSeq" id="WP_068543588.1">
    <property type="nucleotide sequence ID" value="NZ_LSFI01000057.1"/>
</dbReference>
<dbReference type="Pfam" id="PF00582">
    <property type="entry name" value="Usp"/>
    <property type="match status" value="2"/>
</dbReference>
<dbReference type="InterPro" id="IPR006016">
    <property type="entry name" value="UspA"/>
</dbReference>
<dbReference type="PANTHER" id="PTHR46268">
    <property type="entry name" value="STRESS RESPONSE PROTEIN NHAX"/>
    <property type="match status" value="1"/>
</dbReference>
<dbReference type="CDD" id="cd00293">
    <property type="entry name" value="USP-like"/>
    <property type="match status" value="2"/>
</dbReference>
<reference evidence="3 4" key="1">
    <citation type="submission" date="2016-02" db="EMBL/GenBank/DDBJ databases">
        <title>Draft genome sequence of Thermodesulfatator sp. S606.</title>
        <authorList>
            <person name="Lai Q."/>
            <person name="Cao J."/>
            <person name="Dupont S."/>
            <person name="Shao Z."/>
            <person name="Jebbar M."/>
            <person name="Alain K."/>
        </authorList>
    </citation>
    <scope>NUCLEOTIDE SEQUENCE [LARGE SCALE GENOMIC DNA]</scope>
    <source>
        <strain evidence="3 4">S606</strain>
    </source>
</reference>
<protein>
    <recommendedName>
        <fullName evidence="2">UspA domain-containing protein</fullName>
    </recommendedName>
</protein>
<evidence type="ECO:0000259" key="2">
    <source>
        <dbReference type="Pfam" id="PF00582"/>
    </source>
</evidence>
<proteinExistence type="inferred from homology"/>
<dbReference type="PANTHER" id="PTHR46268:SF27">
    <property type="entry name" value="UNIVERSAL STRESS PROTEIN RV2623"/>
    <property type="match status" value="1"/>
</dbReference>
<feature type="domain" description="UspA" evidence="2">
    <location>
        <begin position="1"/>
        <end position="155"/>
    </location>
</feature>
<comment type="caution">
    <text evidence="3">The sequence shown here is derived from an EMBL/GenBank/DDBJ whole genome shotgun (WGS) entry which is preliminary data.</text>
</comment>
<dbReference type="InterPro" id="IPR014729">
    <property type="entry name" value="Rossmann-like_a/b/a_fold"/>
</dbReference>
<gene>
    <name evidence="3" type="ORF">TH606_10055</name>
</gene>
<organism evidence="3 4">
    <name type="scientific">Thermodesulfatator autotrophicus</name>
    <dbReference type="NCBI Taxonomy" id="1795632"/>
    <lineage>
        <taxon>Bacteria</taxon>
        <taxon>Pseudomonadati</taxon>
        <taxon>Thermodesulfobacteriota</taxon>
        <taxon>Thermodesulfobacteria</taxon>
        <taxon>Thermodesulfobacteriales</taxon>
        <taxon>Thermodesulfatatoraceae</taxon>
        <taxon>Thermodesulfatator</taxon>
    </lineage>
</organism>
<name>A0A177E5U8_9BACT</name>
<dbReference type="Proteomes" id="UP000076964">
    <property type="component" value="Unassembled WGS sequence"/>
</dbReference>
<dbReference type="EMBL" id="LSFI01000057">
    <property type="protein sequence ID" value="OAG26861.1"/>
    <property type="molecule type" value="Genomic_DNA"/>
</dbReference>
<dbReference type="SUPFAM" id="SSF52402">
    <property type="entry name" value="Adenine nucleotide alpha hydrolases-like"/>
    <property type="match status" value="2"/>
</dbReference>
<evidence type="ECO:0000256" key="1">
    <source>
        <dbReference type="ARBA" id="ARBA00008791"/>
    </source>
</evidence>